<proteinExistence type="predicted"/>
<dbReference type="InterPro" id="IPR029068">
    <property type="entry name" value="Glyas_Bleomycin-R_OHBP_Dase"/>
</dbReference>
<dbReference type="STRING" id="1108045.GORHZ_055_00040"/>
<dbReference type="PANTHER" id="PTHR36503:SF1">
    <property type="entry name" value="BLR2520 PROTEIN"/>
    <property type="match status" value="1"/>
</dbReference>
<dbReference type="EMBL" id="BAHC01000055">
    <property type="protein sequence ID" value="GAB89221.1"/>
    <property type="molecule type" value="Genomic_DNA"/>
</dbReference>
<gene>
    <name evidence="1" type="ORF">GORHZ_055_00040</name>
</gene>
<dbReference type="OrthoDB" id="4825162at2"/>
<evidence type="ECO:0008006" key="3">
    <source>
        <dbReference type="Google" id="ProtNLM"/>
    </source>
</evidence>
<name>K6W693_9ACTN</name>
<dbReference type="Proteomes" id="UP000008363">
    <property type="component" value="Unassembled WGS sequence"/>
</dbReference>
<comment type="caution">
    <text evidence="1">The sequence shown here is derived from an EMBL/GenBank/DDBJ whole genome shotgun (WGS) entry which is preliminary data.</text>
</comment>
<keyword evidence="2" id="KW-1185">Reference proteome</keyword>
<reference evidence="1 2" key="1">
    <citation type="submission" date="2012-08" db="EMBL/GenBank/DDBJ databases">
        <title>Whole genome shotgun sequence of Gordonia rhizosphera NBRC 16068.</title>
        <authorList>
            <person name="Takarada H."/>
            <person name="Isaki S."/>
            <person name="Hosoyama A."/>
            <person name="Tsuchikane K."/>
            <person name="Katsumata H."/>
            <person name="Baba S."/>
            <person name="Ohji S."/>
            <person name="Yamazaki S."/>
            <person name="Fujita N."/>
        </authorList>
    </citation>
    <scope>NUCLEOTIDE SEQUENCE [LARGE SCALE GENOMIC DNA]</scope>
    <source>
        <strain evidence="1 2">NBRC 16068</strain>
    </source>
</reference>
<dbReference type="AlphaFoldDB" id="K6W693"/>
<dbReference type="eggNOG" id="COG0346">
    <property type="taxonomic scope" value="Bacteria"/>
</dbReference>
<organism evidence="1 2">
    <name type="scientific">Gordonia rhizosphera NBRC 16068</name>
    <dbReference type="NCBI Taxonomy" id="1108045"/>
    <lineage>
        <taxon>Bacteria</taxon>
        <taxon>Bacillati</taxon>
        <taxon>Actinomycetota</taxon>
        <taxon>Actinomycetes</taxon>
        <taxon>Mycobacteriales</taxon>
        <taxon>Gordoniaceae</taxon>
        <taxon>Gordonia</taxon>
    </lineage>
</organism>
<dbReference type="SUPFAM" id="SSF54593">
    <property type="entry name" value="Glyoxalase/Bleomycin resistance protein/Dihydroxybiphenyl dioxygenase"/>
    <property type="match status" value="1"/>
</dbReference>
<evidence type="ECO:0000313" key="2">
    <source>
        <dbReference type="Proteomes" id="UP000008363"/>
    </source>
</evidence>
<accession>K6W693</accession>
<dbReference type="PANTHER" id="PTHR36503">
    <property type="entry name" value="BLR2520 PROTEIN"/>
    <property type="match status" value="1"/>
</dbReference>
<evidence type="ECO:0000313" key="1">
    <source>
        <dbReference type="EMBL" id="GAB89221.1"/>
    </source>
</evidence>
<sequence length="213" mass="22339">MTNIDFITLEVADPDSAKQFYDNAFGDTNLAACLRLSTSDAPTSGFRGFVVSMVVADAAVVDSLMEPAIAAGATVLKPAKRSFWGYGGVVQAPDGTIWKVATSKKKPTGAPLRTIDDVVLLLGVDDVVASKQFYVDHGLVVAKSFGRKYAEFESGPDSVKLALYGRKAAAKDAGVDADGTGSHRLVIGIDGGGFTDPDGFAWEPKVADRSTTT</sequence>
<protein>
    <recommendedName>
        <fullName evidence="3">Glyoxalase</fullName>
    </recommendedName>
</protein>
<dbReference type="RefSeq" id="WP_006331178.1">
    <property type="nucleotide sequence ID" value="NZ_BAHC01000055.1"/>
</dbReference>
<dbReference type="Gene3D" id="3.10.180.10">
    <property type="entry name" value="2,3-Dihydroxybiphenyl 1,2-Dioxygenase, domain 1"/>
    <property type="match status" value="2"/>
</dbReference>